<dbReference type="NCBIfam" id="NF001464">
    <property type="entry name" value="PRK00321.1-5"/>
    <property type="match status" value="1"/>
</dbReference>
<gene>
    <name evidence="6" type="ORF">WL29_21380</name>
</gene>
<dbReference type="EMBL" id="LPHD01000049">
    <property type="protein sequence ID" value="KWA83921.1"/>
    <property type="molecule type" value="Genomic_DNA"/>
</dbReference>
<dbReference type="InterPro" id="IPR007476">
    <property type="entry name" value="RdgC"/>
</dbReference>
<dbReference type="Proteomes" id="UP000060630">
    <property type="component" value="Unassembled WGS sequence"/>
</dbReference>
<comment type="caution">
    <text evidence="6">The sequence shown here is derived from an EMBL/GenBank/DDBJ whole genome shotgun (WGS) entry which is preliminary data.</text>
</comment>
<comment type="subcellular location">
    <subcellularLocation>
        <location evidence="1">Cytoplasm</location>
        <location evidence="1">Nucleoid</location>
    </subcellularLocation>
</comment>
<evidence type="ECO:0000256" key="1">
    <source>
        <dbReference type="ARBA" id="ARBA00004453"/>
    </source>
</evidence>
<evidence type="ECO:0000256" key="5">
    <source>
        <dbReference type="ARBA" id="ARBA00023172"/>
    </source>
</evidence>
<reference evidence="6 7" key="1">
    <citation type="submission" date="2015-11" db="EMBL/GenBank/DDBJ databases">
        <title>Expanding the genomic diversity of Burkholderia species for the development of highly accurate diagnostics.</title>
        <authorList>
            <person name="Sahl J."/>
            <person name="Keim P."/>
            <person name="Wagner D."/>
        </authorList>
    </citation>
    <scope>NUCLEOTIDE SEQUENCE [LARGE SCALE GENOMIC DNA]</scope>
    <source>
        <strain evidence="6 7">MSMB2087WGS</strain>
    </source>
</reference>
<dbReference type="Pfam" id="PF04381">
    <property type="entry name" value="RdgC"/>
    <property type="match status" value="1"/>
</dbReference>
<keyword evidence="6" id="KW-0378">Hydrolase</keyword>
<comment type="similarity">
    <text evidence="2">Belongs to the RdgC family.</text>
</comment>
<proteinExistence type="inferred from homology"/>
<keyword evidence="4" id="KW-0963">Cytoplasm</keyword>
<dbReference type="GO" id="GO:0003690">
    <property type="term" value="F:double-stranded DNA binding"/>
    <property type="evidence" value="ECO:0007669"/>
    <property type="project" value="TreeGrafter"/>
</dbReference>
<dbReference type="GO" id="GO:0000018">
    <property type="term" value="P:regulation of DNA recombination"/>
    <property type="evidence" value="ECO:0007669"/>
    <property type="project" value="TreeGrafter"/>
</dbReference>
<accession>A0A106QCE3</accession>
<evidence type="ECO:0000313" key="7">
    <source>
        <dbReference type="Proteomes" id="UP000060630"/>
    </source>
</evidence>
<keyword evidence="6" id="KW-0540">Nuclease</keyword>
<dbReference type="GO" id="GO:0004527">
    <property type="term" value="F:exonuclease activity"/>
    <property type="evidence" value="ECO:0007669"/>
    <property type="project" value="UniProtKB-KW"/>
</dbReference>
<evidence type="ECO:0000256" key="3">
    <source>
        <dbReference type="ARBA" id="ARBA00022296"/>
    </source>
</evidence>
<dbReference type="PANTHER" id="PTHR38103:SF1">
    <property type="entry name" value="RECOMBINATION-ASSOCIATED PROTEIN RDGC"/>
    <property type="match status" value="1"/>
</dbReference>
<evidence type="ECO:0000313" key="6">
    <source>
        <dbReference type="EMBL" id="KWA83921.1"/>
    </source>
</evidence>
<dbReference type="RefSeq" id="WP_060192224.1">
    <property type="nucleotide sequence ID" value="NZ_LPHD01000049.1"/>
</dbReference>
<protein>
    <recommendedName>
        <fullName evidence="3">Recombination-associated protein RdgC</fullName>
    </recommendedName>
</protein>
<evidence type="ECO:0000256" key="4">
    <source>
        <dbReference type="ARBA" id="ARBA00022490"/>
    </source>
</evidence>
<organism evidence="6 7">
    <name type="scientific">Burkholderia ubonensis</name>
    <dbReference type="NCBI Taxonomy" id="101571"/>
    <lineage>
        <taxon>Bacteria</taxon>
        <taxon>Pseudomonadati</taxon>
        <taxon>Pseudomonadota</taxon>
        <taxon>Betaproteobacteria</taxon>
        <taxon>Burkholderiales</taxon>
        <taxon>Burkholderiaceae</taxon>
        <taxon>Burkholderia</taxon>
        <taxon>Burkholderia cepacia complex</taxon>
    </lineage>
</organism>
<evidence type="ECO:0000256" key="2">
    <source>
        <dbReference type="ARBA" id="ARBA00008657"/>
    </source>
</evidence>
<dbReference type="AlphaFoldDB" id="A0A106QCE3"/>
<dbReference type="PANTHER" id="PTHR38103">
    <property type="entry name" value="RECOMBINATION-ASSOCIATED PROTEIN RDGC"/>
    <property type="match status" value="1"/>
</dbReference>
<dbReference type="NCBIfam" id="NF001463">
    <property type="entry name" value="PRK00321.1-4"/>
    <property type="match status" value="1"/>
</dbReference>
<name>A0A106QCE3_9BURK</name>
<sequence length="302" mass="33526">MFKSIRVYKIGEDWKRPSNPAIEDALKKFAFAPLGATQKESIGWVSPRPQDHSPLLEVIGGQWILKLQTESKSVPGGALKKALAERCKRIEDETGRKVGRKEKKEIKEEIELQLLPRAFSKTSATLVWVDPANRRLIVGSASQRAADDVVAKIIETTQEAGSMIPLELLQTQQSPSASMSQWLLAKEAPEAFTVDRDLELRSADEEKSAVRYARHNLEIDEVVEHIKSGKMPTQVAMTWNDRVSFMLGADMSLKKIELLEEVFSEATDDDFGFDGDVAISTGELAKLIPDLIAALGGELVRE</sequence>
<dbReference type="GO" id="GO:0006310">
    <property type="term" value="P:DNA recombination"/>
    <property type="evidence" value="ECO:0007669"/>
    <property type="project" value="UniProtKB-KW"/>
</dbReference>
<keyword evidence="5" id="KW-0233">DNA recombination</keyword>
<dbReference type="GO" id="GO:0043590">
    <property type="term" value="C:bacterial nucleoid"/>
    <property type="evidence" value="ECO:0007669"/>
    <property type="project" value="TreeGrafter"/>
</dbReference>
<keyword evidence="6" id="KW-0269">Exonuclease</keyword>